<evidence type="ECO:0000313" key="2">
    <source>
        <dbReference type="EMBL" id="ALX05449.1"/>
    </source>
</evidence>
<reference evidence="2 3" key="1">
    <citation type="journal article" date="1991" name="Int. J. Syst. Bacteriol.">
        <title>Description of the erythromycin-producing bacterium Arthrobacter sp. strain NRRL B-3381 as Aeromicrobium erythreum gen. nov., sp. nov.</title>
        <authorList>
            <person name="Miller E.S."/>
            <person name="Woese C.R."/>
            <person name="Brenner S."/>
        </authorList>
    </citation>
    <scope>NUCLEOTIDE SEQUENCE [LARGE SCALE GENOMIC DNA]</scope>
    <source>
        <strain evidence="2 3">AR18</strain>
    </source>
</reference>
<dbReference type="AlphaFoldDB" id="A0A0U4BC55"/>
<dbReference type="GO" id="GO:0004029">
    <property type="term" value="F:aldehyde dehydrogenase (NAD+) activity"/>
    <property type="evidence" value="ECO:0007669"/>
    <property type="project" value="TreeGrafter"/>
</dbReference>
<dbReference type="STRING" id="2041.AERYTH_12460"/>
<dbReference type="EMBL" id="CP011502">
    <property type="protein sequence ID" value="ALX05449.1"/>
    <property type="molecule type" value="Genomic_DNA"/>
</dbReference>
<feature type="domain" description="NAD-dependent epimerase/dehydratase" evidence="1">
    <location>
        <begin position="3"/>
        <end position="225"/>
    </location>
</feature>
<dbReference type="Gene3D" id="3.40.50.720">
    <property type="entry name" value="NAD(P)-binding Rossmann-like Domain"/>
    <property type="match status" value="1"/>
</dbReference>
<dbReference type="GO" id="GO:0005737">
    <property type="term" value="C:cytoplasm"/>
    <property type="evidence" value="ECO:0007669"/>
    <property type="project" value="TreeGrafter"/>
</dbReference>
<dbReference type="RefSeq" id="WP_257721378.1">
    <property type="nucleotide sequence ID" value="NZ_CP011502.1"/>
</dbReference>
<dbReference type="PANTHER" id="PTHR48079:SF6">
    <property type="entry name" value="NAD(P)-BINDING DOMAIN-CONTAINING PROTEIN-RELATED"/>
    <property type="match status" value="1"/>
</dbReference>
<organism evidence="2 3">
    <name type="scientific">Aeromicrobium erythreum</name>
    <dbReference type="NCBI Taxonomy" id="2041"/>
    <lineage>
        <taxon>Bacteria</taxon>
        <taxon>Bacillati</taxon>
        <taxon>Actinomycetota</taxon>
        <taxon>Actinomycetes</taxon>
        <taxon>Propionibacteriales</taxon>
        <taxon>Nocardioidaceae</taxon>
        <taxon>Aeromicrobium</taxon>
    </lineage>
</organism>
<proteinExistence type="predicted"/>
<evidence type="ECO:0000313" key="3">
    <source>
        <dbReference type="Proteomes" id="UP000067689"/>
    </source>
</evidence>
<dbReference type="SUPFAM" id="SSF51735">
    <property type="entry name" value="NAD(P)-binding Rossmann-fold domains"/>
    <property type="match status" value="1"/>
</dbReference>
<name>A0A0U4BC55_9ACTN</name>
<dbReference type="InterPro" id="IPR051783">
    <property type="entry name" value="NAD(P)-dependent_oxidoreduct"/>
</dbReference>
<dbReference type="KEGG" id="aer:AERYTH_12460"/>
<dbReference type="InterPro" id="IPR001509">
    <property type="entry name" value="Epimerase_deHydtase"/>
</dbReference>
<evidence type="ECO:0000259" key="1">
    <source>
        <dbReference type="Pfam" id="PF01370"/>
    </source>
</evidence>
<dbReference type="Proteomes" id="UP000067689">
    <property type="component" value="Chromosome"/>
</dbReference>
<dbReference type="PATRIC" id="fig|2041.4.peg.2591"/>
<sequence>MKVFLTGASGVMGRSTTTALVAAGHEVVGLVRSERAARVAEAHGARPHRGTVFDVDAMATGMQGCDAVVNFAGRMPVGLAMLRPGAWRQNDRIRAVGSRRVAEAMLAAGVPRLVQQSRSSIYADGGDAWIDELAPVEITRDTDTVAEAEQHARALGRRGRDVVVLRFGQIVGPDPGSRWLLRRARSGRPTGWGEPSSWVHLVHVDDVGTAAEAALTAPAGVYNVGAEPCRREDLAEQLALAGGRRGGRFHHRVTQRLAGVRLETFGRSQRITSQRFGDRAGWHPMFPKLTPDWFDGVL</sequence>
<gene>
    <name evidence="2" type="ORF">AERYTH_12460</name>
</gene>
<dbReference type="InterPro" id="IPR036291">
    <property type="entry name" value="NAD(P)-bd_dom_sf"/>
</dbReference>
<dbReference type="Pfam" id="PF01370">
    <property type="entry name" value="Epimerase"/>
    <property type="match status" value="1"/>
</dbReference>
<keyword evidence="3" id="KW-1185">Reference proteome</keyword>
<protein>
    <recommendedName>
        <fullName evidence="1">NAD-dependent epimerase/dehydratase domain-containing protein</fullName>
    </recommendedName>
</protein>
<dbReference type="PANTHER" id="PTHR48079">
    <property type="entry name" value="PROTEIN YEEZ"/>
    <property type="match status" value="1"/>
</dbReference>
<accession>A0A0U4BC55</accession>